<dbReference type="EMBL" id="CAMXCT020000002">
    <property type="protein sequence ID" value="CAL1125668.1"/>
    <property type="molecule type" value="Genomic_DNA"/>
</dbReference>
<reference evidence="2 3" key="2">
    <citation type="submission" date="2024-05" db="EMBL/GenBank/DDBJ databases">
        <authorList>
            <person name="Chen Y."/>
            <person name="Shah S."/>
            <person name="Dougan E. K."/>
            <person name="Thang M."/>
            <person name="Chan C."/>
        </authorList>
    </citation>
    <scope>NUCLEOTIDE SEQUENCE [LARGE SCALE GENOMIC DNA]</scope>
</reference>
<keyword evidence="3" id="KW-1185">Reference proteome</keyword>
<comment type="caution">
    <text evidence="1">The sequence shown here is derived from an EMBL/GenBank/DDBJ whole genome shotgun (WGS) entry which is preliminary data.</text>
</comment>
<dbReference type="EMBL" id="CAMXCT030000002">
    <property type="protein sequence ID" value="CAL4759605.1"/>
    <property type="molecule type" value="Genomic_DNA"/>
</dbReference>
<evidence type="ECO:0000313" key="2">
    <source>
        <dbReference type="EMBL" id="CAL4759605.1"/>
    </source>
</evidence>
<evidence type="ECO:0000313" key="3">
    <source>
        <dbReference type="Proteomes" id="UP001152797"/>
    </source>
</evidence>
<sequence>MERLLQIELLVPRAQAKHWLQDAQSTAMFAALQPSTWEQCLALLPGEAELASIGCAVRACAIGRNWHGALQLFAAEIDFPNKREKVNLWSATHLACQAADTPQPLMPELNQLALPL</sequence>
<accession>A0A9P1BGX2</accession>
<dbReference type="Proteomes" id="UP001152797">
    <property type="component" value="Unassembled WGS sequence"/>
</dbReference>
<organism evidence="1">
    <name type="scientific">Cladocopium goreaui</name>
    <dbReference type="NCBI Taxonomy" id="2562237"/>
    <lineage>
        <taxon>Eukaryota</taxon>
        <taxon>Sar</taxon>
        <taxon>Alveolata</taxon>
        <taxon>Dinophyceae</taxon>
        <taxon>Suessiales</taxon>
        <taxon>Symbiodiniaceae</taxon>
        <taxon>Cladocopium</taxon>
    </lineage>
</organism>
<dbReference type="AlphaFoldDB" id="A0A9P1BGX2"/>
<dbReference type="OrthoDB" id="10516588at2759"/>
<gene>
    <name evidence="1" type="ORF">C1SCF055_LOCUS883</name>
</gene>
<dbReference type="EMBL" id="CAMXCT010000002">
    <property type="protein sequence ID" value="CAI3972293.1"/>
    <property type="molecule type" value="Genomic_DNA"/>
</dbReference>
<name>A0A9P1BGX2_9DINO</name>
<proteinExistence type="predicted"/>
<protein>
    <submittedName>
        <fullName evidence="2">Pentatricopeptide repeat-containing protein, chloroplastic</fullName>
    </submittedName>
</protein>
<evidence type="ECO:0000313" key="1">
    <source>
        <dbReference type="EMBL" id="CAI3972293.1"/>
    </source>
</evidence>
<reference evidence="1" key="1">
    <citation type="submission" date="2022-10" db="EMBL/GenBank/DDBJ databases">
        <authorList>
            <person name="Chen Y."/>
            <person name="Dougan E. K."/>
            <person name="Chan C."/>
            <person name="Rhodes N."/>
            <person name="Thang M."/>
        </authorList>
    </citation>
    <scope>NUCLEOTIDE SEQUENCE</scope>
</reference>